<dbReference type="RefSeq" id="XP_001303835.1">
    <property type="nucleotide sequence ID" value="XM_001303834.1"/>
</dbReference>
<dbReference type="PANTHER" id="PTHR45661">
    <property type="entry name" value="SURFACE ANTIGEN"/>
    <property type="match status" value="1"/>
</dbReference>
<sequence>MFVVFSILGTISIDFHDTEATISGDGSFTGFGKQSTYYLKTVTITGNIYEIGSNAFYEIFSLRTVIFNITSPNFIIRDYAFYSCGFSQINLPDNTISIGEYAFSHTHLDSIEFPASLTEIKKSCFENCMELKKVNLKNIETIRNFAFYGCNSLSELILSDSIKTIGGSVFTKCDLITKLTIPPKVDELSSYTFNEMGGLQKLNLNHVKRLSEYSIHDCPKLNYIHFGDSLEFIDEKALQFIYLKEIILPPTLHNLSAKSFASCKPF</sequence>
<dbReference type="SUPFAM" id="SSF52058">
    <property type="entry name" value="L domain-like"/>
    <property type="match status" value="2"/>
</dbReference>
<dbReference type="InterPro" id="IPR026906">
    <property type="entry name" value="LRR_5"/>
</dbReference>
<dbReference type="InParanoid" id="A2FW14"/>
<evidence type="ECO:0000313" key="1">
    <source>
        <dbReference type="EMBL" id="EAX90905.1"/>
    </source>
</evidence>
<accession>A2FW14</accession>
<protein>
    <submittedName>
        <fullName evidence="1">Surface antigen BspA-like</fullName>
    </submittedName>
</protein>
<dbReference type="AlphaFoldDB" id="A2FW14"/>
<dbReference type="Gene3D" id="3.80.10.10">
    <property type="entry name" value="Ribonuclease Inhibitor"/>
    <property type="match status" value="2"/>
</dbReference>
<dbReference type="InterPro" id="IPR032675">
    <property type="entry name" value="LRR_dom_sf"/>
</dbReference>
<evidence type="ECO:0000313" key="2">
    <source>
        <dbReference type="Proteomes" id="UP000001542"/>
    </source>
</evidence>
<dbReference type="PANTHER" id="PTHR45661:SF3">
    <property type="entry name" value="IG-LIKE DOMAIN-CONTAINING PROTEIN"/>
    <property type="match status" value="1"/>
</dbReference>
<dbReference type="OrthoDB" id="1421090at2759"/>
<name>A2FW14_TRIV3</name>
<proteinExistence type="predicted"/>
<reference evidence="1" key="1">
    <citation type="submission" date="2006-10" db="EMBL/GenBank/DDBJ databases">
        <authorList>
            <person name="Amadeo P."/>
            <person name="Zhao Q."/>
            <person name="Wortman J."/>
            <person name="Fraser-Liggett C."/>
            <person name="Carlton J."/>
        </authorList>
    </citation>
    <scope>NUCLEOTIDE SEQUENCE</scope>
    <source>
        <strain evidence="1">G3</strain>
    </source>
</reference>
<dbReference type="KEGG" id="tva:4748597"/>
<reference evidence="1" key="2">
    <citation type="journal article" date="2007" name="Science">
        <title>Draft genome sequence of the sexually transmitted pathogen Trichomonas vaginalis.</title>
        <authorList>
            <person name="Carlton J.M."/>
            <person name="Hirt R.P."/>
            <person name="Silva J.C."/>
            <person name="Delcher A.L."/>
            <person name="Schatz M."/>
            <person name="Zhao Q."/>
            <person name="Wortman J.R."/>
            <person name="Bidwell S.L."/>
            <person name="Alsmark U.C.M."/>
            <person name="Besteiro S."/>
            <person name="Sicheritz-Ponten T."/>
            <person name="Noel C.J."/>
            <person name="Dacks J.B."/>
            <person name="Foster P.G."/>
            <person name="Simillion C."/>
            <person name="Van de Peer Y."/>
            <person name="Miranda-Saavedra D."/>
            <person name="Barton G.J."/>
            <person name="Westrop G.D."/>
            <person name="Mueller S."/>
            <person name="Dessi D."/>
            <person name="Fiori P.L."/>
            <person name="Ren Q."/>
            <person name="Paulsen I."/>
            <person name="Zhang H."/>
            <person name="Bastida-Corcuera F.D."/>
            <person name="Simoes-Barbosa A."/>
            <person name="Brown M.T."/>
            <person name="Hayes R.D."/>
            <person name="Mukherjee M."/>
            <person name="Okumura C.Y."/>
            <person name="Schneider R."/>
            <person name="Smith A.J."/>
            <person name="Vanacova S."/>
            <person name="Villalvazo M."/>
            <person name="Haas B.J."/>
            <person name="Pertea M."/>
            <person name="Feldblyum T.V."/>
            <person name="Utterback T.R."/>
            <person name="Shu C.L."/>
            <person name="Osoegawa K."/>
            <person name="de Jong P.J."/>
            <person name="Hrdy I."/>
            <person name="Horvathova L."/>
            <person name="Zubacova Z."/>
            <person name="Dolezal P."/>
            <person name="Malik S.B."/>
            <person name="Logsdon J.M. Jr."/>
            <person name="Henze K."/>
            <person name="Gupta A."/>
            <person name="Wang C.C."/>
            <person name="Dunne R.L."/>
            <person name="Upcroft J.A."/>
            <person name="Upcroft P."/>
            <person name="White O."/>
            <person name="Salzberg S.L."/>
            <person name="Tang P."/>
            <person name="Chiu C.-H."/>
            <person name="Lee Y.-S."/>
            <person name="Embley T.M."/>
            <person name="Coombs G.H."/>
            <person name="Mottram J.C."/>
            <person name="Tachezy J."/>
            <person name="Fraser-Liggett C.M."/>
            <person name="Johnson P.J."/>
        </authorList>
    </citation>
    <scope>NUCLEOTIDE SEQUENCE [LARGE SCALE GENOMIC DNA]</scope>
    <source>
        <strain evidence="1">G3</strain>
    </source>
</reference>
<organism evidence="1 2">
    <name type="scientific">Trichomonas vaginalis (strain ATCC PRA-98 / G3)</name>
    <dbReference type="NCBI Taxonomy" id="412133"/>
    <lineage>
        <taxon>Eukaryota</taxon>
        <taxon>Metamonada</taxon>
        <taxon>Parabasalia</taxon>
        <taxon>Trichomonadida</taxon>
        <taxon>Trichomonadidae</taxon>
        <taxon>Trichomonas</taxon>
    </lineage>
</organism>
<dbReference type="VEuPathDB" id="TrichDB:TVAGG3_0699540"/>
<gene>
    <name evidence="1" type="ORF">TVAG_228060</name>
</gene>
<dbReference type="STRING" id="5722.A2FW14"/>
<dbReference type="InterPro" id="IPR053139">
    <property type="entry name" value="Surface_bspA-like"/>
</dbReference>
<dbReference type="EMBL" id="DS114074">
    <property type="protein sequence ID" value="EAX90905.1"/>
    <property type="molecule type" value="Genomic_DNA"/>
</dbReference>
<dbReference type="SMR" id="A2FW14"/>
<keyword evidence="2" id="KW-1185">Reference proteome</keyword>
<dbReference type="Pfam" id="PF13306">
    <property type="entry name" value="LRR_5"/>
    <property type="match status" value="2"/>
</dbReference>
<dbReference type="Proteomes" id="UP000001542">
    <property type="component" value="Unassembled WGS sequence"/>
</dbReference>
<dbReference type="VEuPathDB" id="TrichDB:TVAG_228060"/>